<reference evidence="2 3" key="1">
    <citation type="submission" date="2011-01" db="EMBL/GenBank/DDBJ databases">
        <authorList>
            <person name="Weinstock G."/>
            <person name="Sodergren E."/>
            <person name="Clifton S."/>
            <person name="Fulton L."/>
            <person name="Fulton B."/>
            <person name="Courtney L."/>
            <person name="Fronick C."/>
            <person name="Harrison M."/>
            <person name="Strong C."/>
            <person name="Farmer C."/>
            <person name="Delahaunty K."/>
            <person name="Markovic C."/>
            <person name="Hall O."/>
            <person name="Minx P."/>
            <person name="Tomlinson C."/>
            <person name="Mitreva M."/>
            <person name="Hou S."/>
            <person name="Chen J."/>
            <person name="Wollam A."/>
            <person name="Pepin K.H."/>
            <person name="Johnson M."/>
            <person name="Bhonagiri V."/>
            <person name="Zhang X."/>
            <person name="Suruliraj S."/>
            <person name="Warren W."/>
            <person name="Chinwalla A."/>
            <person name="Mardis E.R."/>
            <person name="Wilson R.K."/>
        </authorList>
    </citation>
    <scope>NUCLEOTIDE SEQUENCE [LARGE SCALE GENOMIC DNA]</scope>
    <source>
        <strain evidence="2 3">YIT 12067</strain>
    </source>
</reference>
<gene>
    <name evidence="2" type="ORF">HMPREF9443_00250</name>
</gene>
<organism evidence="2 3">
    <name type="scientific">Phascolarctobacterium succinatutens YIT 12067</name>
    <dbReference type="NCBI Taxonomy" id="626939"/>
    <lineage>
        <taxon>Bacteria</taxon>
        <taxon>Bacillati</taxon>
        <taxon>Bacillota</taxon>
        <taxon>Negativicutes</taxon>
        <taxon>Acidaminococcales</taxon>
        <taxon>Acidaminococcaceae</taxon>
        <taxon>Phascolarctobacterium</taxon>
    </lineage>
</organism>
<comment type="caution">
    <text evidence="2">The sequence shown here is derived from an EMBL/GenBank/DDBJ whole genome shotgun (WGS) entry which is preliminary data.</text>
</comment>
<keyword evidence="3" id="KW-1185">Reference proteome</keyword>
<keyword evidence="1" id="KW-1133">Transmembrane helix</keyword>
<feature type="transmembrane region" description="Helical" evidence="1">
    <location>
        <begin position="53"/>
        <end position="71"/>
    </location>
</feature>
<evidence type="ECO:0000313" key="2">
    <source>
        <dbReference type="EMBL" id="EFY05714.1"/>
    </source>
</evidence>
<keyword evidence="1" id="KW-0812">Transmembrane</keyword>
<protein>
    <submittedName>
        <fullName evidence="2">Uncharacterized protein</fullName>
    </submittedName>
</protein>
<evidence type="ECO:0000313" key="3">
    <source>
        <dbReference type="Proteomes" id="UP000004923"/>
    </source>
</evidence>
<dbReference type="HOGENOM" id="CLU_201880_0_0_9"/>
<evidence type="ECO:0000256" key="1">
    <source>
        <dbReference type="SAM" id="Phobius"/>
    </source>
</evidence>
<dbReference type="EMBL" id="AEVN01000009">
    <property type="protein sequence ID" value="EFY05714.1"/>
    <property type="molecule type" value="Genomic_DNA"/>
</dbReference>
<keyword evidence="1" id="KW-0472">Membrane</keyword>
<dbReference type="AlphaFoldDB" id="E8LBN7"/>
<accession>E8LBN7</accession>
<dbReference type="Proteomes" id="UP000004923">
    <property type="component" value="Unassembled WGS sequence"/>
</dbReference>
<sequence>MKRGYLHFISKIGEKMTKREPKPPTFKDYLQAFSDYLRRPKTVFDVKDRTKGILLLIAIIILLQKVVQMLSD</sequence>
<proteinExistence type="predicted"/>
<name>E8LBN7_9FIRM</name>